<keyword evidence="2" id="KW-1185">Reference proteome</keyword>
<organism evidence="1 2">
    <name type="scientific">Ammonicoccus fulvus</name>
    <dbReference type="NCBI Taxonomy" id="3138240"/>
    <lineage>
        <taxon>Bacteria</taxon>
        <taxon>Bacillati</taxon>
        <taxon>Actinomycetota</taxon>
        <taxon>Actinomycetes</taxon>
        <taxon>Propionibacteriales</taxon>
        <taxon>Propionibacteriaceae</taxon>
        <taxon>Ammonicoccus</taxon>
    </lineage>
</organism>
<evidence type="ECO:0000313" key="2">
    <source>
        <dbReference type="Proteomes" id="UP001442841"/>
    </source>
</evidence>
<dbReference type="RefSeq" id="WP_425308707.1">
    <property type="nucleotide sequence ID" value="NZ_CP154795.1"/>
</dbReference>
<accession>A0ABZ3FMI4</accession>
<dbReference type="Pfam" id="PF11305">
    <property type="entry name" value="DUF3107"/>
    <property type="match status" value="1"/>
</dbReference>
<dbReference type="Proteomes" id="UP001442841">
    <property type="component" value="Chromosome"/>
</dbReference>
<dbReference type="InterPro" id="IPR021456">
    <property type="entry name" value="DUF3107"/>
</dbReference>
<protein>
    <submittedName>
        <fullName evidence="1">DUF3107 domain-containing protein</fullName>
    </submittedName>
</protein>
<reference evidence="1 2" key="1">
    <citation type="submission" date="2024-04" db="EMBL/GenBank/DDBJ databases">
        <title>Isolation of an actinomycete strain from pig manure.</title>
        <authorList>
            <person name="Gong T."/>
            <person name="Yu Z."/>
            <person name="An M."/>
            <person name="Wei C."/>
            <person name="Yang W."/>
            <person name="Liu L."/>
        </authorList>
    </citation>
    <scope>NUCLEOTIDE SEQUENCE [LARGE SCALE GENOMIC DNA]</scope>
    <source>
        <strain evidence="1 2">ZF39</strain>
    </source>
</reference>
<gene>
    <name evidence="1" type="ORF">AADG42_08100</name>
</gene>
<proteinExistence type="predicted"/>
<name>A0ABZ3FMI4_9ACTN</name>
<sequence>MEVKVGIQHINRELVVDTDETAAQVIDAYKSALEADGLITLTDSKGGTTLVRAATIAYLDLGKEQTRRVGFGDI</sequence>
<evidence type="ECO:0000313" key="1">
    <source>
        <dbReference type="EMBL" id="XAN07256.1"/>
    </source>
</evidence>
<dbReference type="EMBL" id="CP154795">
    <property type="protein sequence ID" value="XAN07256.1"/>
    <property type="molecule type" value="Genomic_DNA"/>
</dbReference>